<feature type="region of interest" description="Disordered" evidence="5">
    <location>
        <begin position="101"/>
        <end position="211"/>
    </location>
</feature>
<feature type="compositionally biased region" description="Basic and acidic residues" evidence="5">
    <location>
        <begin position="105"/>
        <end position="116"/>
    </location>
</feature>
<dbReference type="PIRSF" id="PIRSF016550">
    <property type="entry name" value="Rab_ger_ger_transf_A_euk"/>
    <property type="match status" value="1"/>
</dbReference>
<evidence type="ECO:0000313" key="6">
    <source>
        <dbReference type="EMBL" id="KAK7097444.1"/>
    </source>
</evidence>
<keyword evidence="4" id="KW-0963">Cytoplasm</keyword>
<dbReference type="SUPFAM" id="SSF54373">
    <property type="entry name" value="FAD-linked reductases, C-terminal domain"/>
    <property type="match status" value="1"/>
</dbReference>
<comment type="caution">
    <text evidence="6">The sequence shown here is derived from an EMBL/GenBank/DDBJ whole genome shotgun (WGS) entry which is preliminary data.</text>
</comment>
<dbReference type="FunFam" id="1.10.405.10:FF:000003">
    <property type="entry name" value="Rab proteins geranylgeranyltransferase component A"/>
    <property type="match status" value="1"/>
</dbReference>
<dbReference type="AlphaFoldDB" id="A0AAN9G7E3"/>
<dbReference type="Pfam" id="PF00996">
    <property type="entry name" value="GDI"/>
    <property type="match status" value="2"/>
</dbReference>
<dbReference type="Gene3D" id="3.30.519.10">
    <property type="entry name" value="Guanine Nucleotide Dissociation Inhibitor, domain 2"/>
    <property type="match status" value="1"/>
</dbReference>
<reference evidence="6 7" key="1">
    <citation type="submission" date="2024-02" db="EMBL/GenBank/DDBJ databases">
        <title>Chromosome-scale genome assembly of the rough periwinkle Littorina saxatilis.</title>
        <authorList>
            <person name="De Jode A."/>
            <person name="Faria R."/>
            <person name="Formenti G."/>
            <person name="Sims Y."/>
            <person name="Smith T.P."/>
            <person name="Tracey A."/>
            <person name="Wood J.M.D."/>
            <person name="Zagrodzka Z.B."/>
            <person name="Johannesson K."/>
            <person name="Butlin R.K."/>
            <person name="Leder E.H."/>
        </authorList>
    </citation>
    <scope>NUCLEOTIDE SEQUENCE [LARGE SCALE GENOMIC DNA]</scope>
    <source>
        <strain evidence="6">Snail1</strain>
        <tissue evidence="6">Muscle</tissue>
    </source>
</reference>
<dbReference type="PANTHER" id="PTHR11787">
    <property type="entry name" value="RAB GDP-DISSOCIATION INHIBITOR"/>
    <property type="match status" value="1"/>
</dbReference>
<dbReference type="Gene3D" id="1.10.405.10">
    <property type="entry name" value="Guanine Nucleotide Dissociation Inhibitor, domain 1"/>
    <property type="match status" value="1"/>
</dbReference>
<dbReference type="GO" id="GO:0005092">
    <property type="term" value="F:GDP-dissociation inhibitor activity"/>
    <property type="evidence" value="ECO:0007669"/>
    <property type="project" value="InterPro"/>
</dbReference>
<dbReference type="GO" id="GO:0006886">
    <property type="term" value="P:intracellular protein transport"/>
    <property type="evidence" value="ECO:0007669"/>
    <property type="project" value="InterPro"/>
</dbReference>
<comment type="subcellular location">
    <subcellularLocation>
        <location evidence="1">Cytoplasm</location>
    </subcellularLocation>
</comment>
<gene>
    <name evidence="6" type="ORF">V1264_004423</name>
</gene>
<name>A0AAN9G7E3_9CAEN</name>
<sequence length="711" mass="78046">MASDLPDEFDVIVLGTGLPETLLAAAFSRIGLTVLHLDRNDYYSGSWASFSLRQIPGWIEGQKKAQCYASEVNEEKLSSLLKEGERALQLPETFHTVFEAQSKYHVGERPKEEKAIPDSSPSTDESAKPDSTDTSLPPATASESGDSKIPELSGPSPTGDAETSTGIVPGQFDSAPEEEEDSKTEKREGEATGPAGEASGGKVEPAAGEQKQQREWFFEDIEKEWRKFSFDLTPKLLYCAGSMVELLIVSDVAKYCEFRTVSRVLTLRDNNLERVPCSRADVFSSKALSLLEKRLLMKFLTFAAEYDKQPDEYKGFEDKPFVEFLASKKLSPKIQYFILHAIAMATESTSTKEGLENTQKFLRSLGRYGNTAFLFPLYGSGELPQGFCRLSAVFGGIYVLTLSVSHLLVNDENKCTGVITSAGQRISCKYLIADPSYLPKDFYKVPQESRISRGIFVTDSSILSGEGEDLSLLQLPHEGQPQSPSTTVLELPPSAMVSPRHLYVVHMTRRAVSDISSDLEPAVSALFDATTPDAAESDKVKDTRKPRVLWSLHFQHRDLSAVSRSEQLPSNVFVVTGPGVELDTDRCVEEAKTIFKEICPKEEFLPKPPHPDDIIYVDTEEVPAAANDKGEWAKDANTAESSEIGDNAGGQTVEKLEDGVKKDGGEEEKDGREQGGEGVKTEADGGDLKSIEEQSKEEKKKSHGADCQAES</sequence>
<dbReference type="InterPro" id="IPR001738">
    <property type="entry name" value="Rab_escort"/>
</dbReference>
<dbReference type="Proteomes" id="UP001374579">
    <property type="component" value="Unassembled WGS sequence"/>
</dbReference>
<dbReference type="InterPro" id="IPR036188">
    <property type="entry name" value="FAD/NAD-bd_sf"/>
</dbReference>
<evidence type="ECO:0000256" key="2">
    <source>
        <dbReference type="ARBA" id="ARBA00005593"/>
    </source>
</evidence>
<dbReference type="GO" id="GO:0005096">
    <property type="term" value="F:GTPase activator activity"/>
    <property type="evidence" value="ECO:0007669"/>
    <property type="project" value="UniProtKB-KW"/>
</dbReference>
<protein>
    <recommendedName>
        <fullName evidence="8">Rab proteins geranylgeranyltransferase component A</fullName>
    </recommendedName>
</protein>
<dbReference type="EMBL" id="JBAMIC010000013">
    <property type="protein sequence ID" value="KAK7097444.1"/>
    <property type="molecule type" value="Genomic_DNA"/>
</dbReference>
<dbReference type="PRINTS" id="PR00893">
    <property type="entry name" value="RABESCORT"/>
</dbReference>
<dbReference type="InterPro" id="IPR018203">
    <property type="entry name" value="GDP_dissociation_inhibitor"/>
</dbReference>
<dbReference type="GO" id="GO:0016192">
    <property type="term" value="P:vesicle-mediated transport"/>
    <property type="evidence" value="ECO:0007669"/>
    <property type="project" value="TreeGrafter"/>
</dbReference>
<accession>A0AAN9G7E3</accession>
<proteinExistence type="inferred from homology"/>
<feature type="compositionally biased region" description="Polar residues" evidence="5">
    <location>
        <begin position="132"/>
        <end position="144"/>
    </location>
</feature>
<dbReference type="GO" id="GO:0007264">
    <property type="term" value="P:small GTPase-mediated signal transduction"/>
    <property type="evidence" value="ECO:0007669"/>
    <property type="project" value="InterPro"/>
</dbReference>
<evidence type="ECO:0000256" key="4">
    <source>
        <dbReference type="ARBA" id="ARBA00022490"/>
    </source>
</evidence>
<dbReference type="Gene3D" id="3.50.50.60">
    <property type="entry name" value="FAD/NAD(P)-binding domain"/>
    <property type="match status" value="2"/>
</dbReference>
<evidence type="ECO:0008006" key="8">
    <source>
        <dbReference type="Google" id="ProtNLM"/>
    </source>
</evidence>
<evidence type="ECO:0000256" key="3">
    <source>
        <dbReference type="ARBA" id="ARBA00022468"/>
    </source>
</evidence>
<comment type="similarity">
    <text evidence="2">Belongs to the Rab GDI family.</text>
</comment>
<evidence type="ECO:0000313" key="7">
    <source>
        <dbReference type="Proteomes" id="UP001374579"/>
    </source>
</evidence>
<organism evidence="6 7">
    <name type="scientific">Littorina saxatilis</name>
    <dbReference type="NCBI Taxonomy" id="31220"/>
    <lineage>
        <taxon>Eukaryota</taxon>
        <taxon>Metazoa</taxon>
        <taxon>Spiralia</taxon>
        <taxon>Lophotrochozoa</taxon>
        <taxon>Mollusca</taxon>
        <taxon>Gastropoda</taxon>
        <taxon>Caenogastropoda</taxon>
        <taxon>Littorinimorpha</taxon>
        <taxon>Littorinoidea</taxon>
        <taxon>Littorinidae</taxon>
        <taxon>Littorina</taxon>
    </lineage>
</organism>
<keyword evidence="3" id="KW-0343">GTPase activation</keyword>
<feature type="compositionally biased region" description="Basic and acidic residues" evidence="5">
    <location>
        <begin position="654"/>
        <end position="704"/>
    </location>
</feature>
<dbReference type="GO" id="GO:0005634">
    <property type="term" value="C:nucleus"/>
    <property type="evidence" value="ECO:0007669"/>
    <property type="project" value="TreeGrafter"/>
</dbReference>
<evidence type="ECO:0000256" key="1">
    <source>
        <dbReference type="ARBA" id="ARBA00004496"/>
    </source>
</evidence>
<dbReference type="GO" id="GO:0005829">
    <property type="term" value="C:cytosol"/>
    <property type="evidence" value="ECO:0007669"/>
    <property type="project" value="TreeGrafter"/>
</dbReference>
<dbReference type="PRINTS" id="PR00891">
    <property type="entry name" value="RABGDIREP"/>
</dbReference>
<keyword evidence="7" id="KW-1185">Reference proteome</keyword>
<feature type="region of interest" description="Disordered" evidence="5">
    <location>
        <begin position="626"/>
        <end position="711"/>
    </location>
</feature>
<evidence type="ECO:0000256" key="5">
    <source>
        <dbReference type="SAM" id="MobiDB-lite"/>
    </source>
</evidence>
<dbReference type="GO" id="GO:0005968">
    <property type="term" value="C:Rab-protein geranylgeranyltransferase complex"/>
    <property type="evidence" value="ECO:0007669"/>
    <property type="project" value="InterPro"/>
</dbReference>
<dbReference type="PANTHER" id="PTHR11787:SF4">
    <property type="entry name" value="CHM, RAB ESCORT PROTEIN 1"/>
    <property type="match status" value="1"/>
</dbReference>
<dbReference type="SUPFAM" id="SSF51905">
    <property type="entry name" value="FAD/NAD(P)-binding domain"/>
    <property type="match status" value="1"/>
</dbReference>